<dbReference type="PROSITE" id="PS51198">
    <property type="entry name" value="UVRD_HELICASE_ATP_BIND"/>
    <property type="match status" value="1"/>
</dbReference>
<dbReference type="GO" id="GO:0000725">
    <property type="term" value="P:recombinational repair"/>
    <property type="evidence" value="ECO:0007669"/>
    <property type="project" value="TreeGrafter"/>
</dbReference>
<keyword evidence="2 5" id="KW-0378">Hydrolase</keyword>
<organism evidence="7 8">
    <name type="scientific">Corallococcus carmarthensis</name>
    <dbReference type="NCBI Taxonomy" id="2316728"/>
    <lineage>
        <taxon>Bacteria</taxon>
        <taxon>Pseudomonadati</taxon>
        <taxon>Myxococcota</taxon>
        <taxon>Myxococcia</taxon>
        <taxon>Myxococcales</taxon>
        <taxon>Cystobacterineae</taxon>
        <taxon>Myxococcaceae</taxon>
        <taxon>Corallococcus</taxon>
    </lineage>
</organism>
<evidence type="ECO:0000256" key="2">
    <source>
        <dbReference type="ARBA" id="ARBA00022801"/>
    </source>
</evidence>
<evidence type="ECO:0000256" key="4">
    <source>
        <dbReference type="ARBA" id="ARBA00022840"/>
    </source>
</evidence>
<gene>
    <name evidence="7" type="ORF">D7X32_08910</name>
</gene>
<keyword evidence="1 5" id="KW-0547">Nucleotide-binding</keyword>
<dbReference type="InterPro" id="IPR000212">
    <property type="entry name" value="DNA_helicase_UvrD/REP"/>
</dbReference>
<keyword evidence="8" id="KW-1185">Reference proteome</keyword>
<protein>
    <recommendedName>
        <fullName evidence="6">UvrD-like helicase ATP-binding domain-containing protein</fullName>
    </recommendedName>
</protein>
<dbReference type="OrthoDB" id="7211215at2"/>
<evidence type="ECO:0000313" key="8">
    <source>
        <dbReference type="Proteomes" id="UP000268313"/>
    </source>
</evidence>
<keyword evidence="3 5" id="KW-0347">Helicase</keyword>
<dbReference type="Proteomes" id="UP000268313">
    <property type="component" value="Unassembled WGS sequence"/>
</dbReference>
<name>A0A3A8KLA1_9BACT</name>
<evidence type="ECO:0000256" key="3">
    <source>
        <dbReference type="ARBA" id="ARBA00022806"/>
    </source>
</evidence>
<evidence type="ECO:0000313" key="7">
    <source>
        <dbReference type="EMBL" id="RKH05031.1"/>
    </source>
</evidence>
<dbReference type="InterPro" id="IPR027417">
    <property type="entry name" value="P-loop_NTPase"/>
</dbReference>
<dbReference type="PANTHER" id="PTHR11070:SF17">
    <property type="entry name" value="DNA HELICASE IV"/>
    <property type="match status" value="1"/>
</dbReference>
<dbReference type="GO" id="GO:0005524">
    <property type="term" value="F:ATP binding"/>
    <property type="evidence" value="ECO:0007669"/>
    <property type="project" value="UniProtKB-UniRule"/>
</dbReference>
<dbReference type="GO" id="GO:0016787">
    <property type="term" value="F:hydrolase activity"/>
    <property type="evidence" value="ECO:0007669"/>
    <property type="project" value="UniProtKB-UniRule"/>
</dbReference>
<evidence type="ECO:0000256" key="1">
    <source>
        <dbReference type="ARBA" id="ARBA00022741"/>
    </source>
</evidence>
<evidence type="ECO:0000256" key="5">
    <source>
        <dbReference type="PROSITE-ProRule" id="PRU00560"/>
    </source>
</evidence>
<keyword evidence="4 5" id="KW-0067">ATP-binding</keyword>
<evidence type="ECO:0000259" key="6">
    <source>
        <dbReference type="PROSITE" id="PS51198"/>
    </source>
</evidence>
<comment type="caution">
    <text evidence="7">The sequence shown here is derived from an EMBL/GenBank/DDBJ whole genome shotgun (WGS) entry which is preliminary data.</text>
</comment>
<feature type="binding site" evidence="5">
    <location>
        <begin position="206"/>
        <end position="213"/>
    </location>
    <ligand>
        <name>ATP</name>
        <dbReference type="ChEBI" id="CHEBI:30616"/>
    </ligand>
</feature>
<dbReference type="GO" id="GO:0003677">
    <property type="term" value="F:DNA binding"/>
    <property type="evidence" value="ECO:0007669"/>
    <property type="project" value="InterPro"/>
</dbReference>
<dbReference type="Gene3D" id="3.40.50.300">
    <property type="entry name" value="P-loop containing nucleotide triphosphate hydrolases"/>
    <property type="match status" value="2"/>
</dbReference>
<dbReference type="EMBL" id="RAWE01000022">
    <property type="protein sequence ID" value="RKH05031.1"/>
    <property type="molecule type" value="Genomic_DNA"/>
</dbReference>
<dbReference type="RefSeq" id="WP_120602086.1">
    <property type="nucleotide sequence ID" value="NZ_RAWE01000022.1"/>
</dbReference>
<proteinExistence type="predicted"/>
<accession>A0A3A8KLA1</accession>
<feature type="domain" description="UvrD-like helicase ATP-binding" evidence="6">
    <location>
        <begin position="185"/>
        <end position="565"/>
    </location>
</feature>
<dbReference type="PANTHER" id="PTHR11070">
    <property type="entry name" value="UVRD / RECB / PCRA DNA HELICASE FAMILY MEMBER"/>
    <property type="match status" value="1"/>
</dbReference>
<dbReference type="SUPFAM" id="SSF52540">
    <property type="entry name" value="P-loop containing nucleoside triphosphate hydrolases"/>
    <property type="match status" value="1"/>
</dbReference>
<sequence length="748" mass="83246">MTVSNLKALLTEDLAALAHAIREANQRASQAGQSVFGPQALDQQRQIQYAAFRELAGDPFSVRIDAICNGKEAKRLYLTKARQGLALQGGAHIISWTSPLARLRLFDLGEEEEIVVPKGEQTYRVDLRGRFQVQQGDLRNGRYEALSGAFDFASARQTIDAATSDLRPEGPVAAAAFGLREIIFETDRTQDTYLRMPLRGHLVVEGAPGSGKTTIALQRVAYALEAQHDELDIPRDAPHFTEESTLVVTYSDILVRYLERLLKELRIPQVPVISIDAWTRNLLDGAHALDNVKADPLKDSKALAAIKTHAAILEPLKSWTVQSLRGRWPSALAVLEAHFDQCLGPKDARRAEYLREIGEAERGLRSGSLRLGKLVSAFRIANEHFSRERDSAQAIAVREGLNAFASQVVNHGEVYLGFLQSEAFAGHANALVEAKVLSRTAAENALREARSHATEGRIRKNDRPLIGWMVRWMSDGVPSAPTVRFVKPWERVSHLVLDEAQDFSPVESRLLLELADTKYRCVTAVGDLMQRLKFPGGLPSWPDGGFSLGGGDGQVGLFRKNYRQTRELGELAASYYRAHFGTTAPFEAREDLSGQKPELIQGGNVEARLAELASRVIKLKREHPEWSIVLICDDDELREQVADIVKPLLQEHHISCRRSKAVDLHNRDTVHITPTLHTKGLEFDCVGLIEPGRAKRNMTEDQLLRSTYVALTRAARHLVVTAPRKLTTPLAELQSHFELRPVRQDSNE</sequence>
<dbReference type="AlphaFoldDB" id="A0A3A8KLA1"/>
<reference evidence="8" key="1">
    <citation type="submission" date="2018-09" db="EMBL/GenBank/DDBJ databases">
        <authorList>
            <person name="Livingstone P.G."/>
            <person name="Whitworth D.E."/>
        </authorList>
    </citation>
    <scope>NUCLEOTIDE SEQUENCE [LARGE SCALE GENOMIC DNA]</scope>
    <source>
        <strain evidence="8">CA043D</strain>
    </source>
</reference>
<dbReference type="GO" id="GO:0005829">
    <property type="term" value="C:cytosol"/>
    <property type="evidence" value="ECO:0007669"/>
    <property type="project" value="TreeGrafter"/>
</dbReference>
<dbReference type="InterPro" id="IPR014016">
    <property type="entry name" value="UvrD-like_ATP-bd"/>
</dbReference>
<dbReference type="GO" id="GO:0043138">
    <property type="term" value="F:3'-5' DNA helicase activity"/>
    <property type="evidence" value="ECO:0007669"/>
    <property type="project" value="TreeGrafter"/>
</dbReference>